<evidence type="ECO:0000313" key="2">
    <source>
        <dbReference type="EMBL" id="OEU19436.1"/>
    </source>
</evidence>
<proteinExistence type="predicted"/>
<dbReference type="EMBL" id="KV784355">
    <property type="protein sequence ID" value="OEU19436.1"/>
    <property type="molecule type" value="Genomic_DNA"/>
</dbReference>
<evidence type="ECO:0000256" key="1">
    <source>
        <dbReference type="SAM" id="MobiDB-lite"/>
    </source>
</evidence>
<dbReference type="Proteomes" id="UP000095751">
    <property type="component" value="Unassembled WGS sequence"/>
</dbReference>
<dbReference type="InParanoid" id="A0A1E7FMS4"/>
<dbReference type="OrthoDB" id="45729at2759"/>
<accession>A0A1E7FMS4</accession>
<sequence>MVNYKYRIRSLICLLLPLSLILLYYNQYYCEASTTTATVHPGWNKQRQEFQRKLKSITHKKRSGRMNKESKNIFDDEVTEDKIGLAGYRSEYADHDGAQQEQIKKGYGQSFSFLRFQSPVAICKAFDSVRSSSSFKWFEGVDRKGYFSSTKLGGDWVIAESKQVAVDCTTEEVLRVYLSGELQAKWNEKNILECCFTKLQKNNNDGSGNSTQNVNNNNNNNSNNNGLSHKANFWTRSKGNSYNSISQSQDRLDCAGAIGDSYFYRQDLLLKSQRVIRSHTGIMKYQQIIEIDKVGRNNYSILVRLLKNKNENNRKNDQVEGTNSSAITTTAKKPFESLQVYVNLEQDGKDVNIYAAGVFEVDRQVVPNLIVFDTSGIAGSIAGKGTLWLAAYFEKWREKSRNE</sequence>
<organism evidence="2 3">
    <name type="scientific">Fragilariopsis cylindrus CCMP1102</name>
    <dbReference type="NCBI Taxonomy" id="635003"/>
    <lineage>
        <taxon>Eukaryota</taxon>
        <taxon>Sar</taxon>
        <taxon>Stramenopiles</taxon>
        <taxon>Ochrophyta</taxon>
        <taxon>Bacillariophyta</taxon>
        <taxon>Bacillariophyceae</taxon>
        <taxon>Bacillariophycidae</taxon>
        <taxon>Bacillariales</taxon>
        <taxon>Bacillariaceae</taxon>
        <taxon>Fragilariopsis</taxon>
    </lineage>
</organism>
<name>A0A1E7FMS4_9STRA</name>
<feature type="compositionally biased region" description="Low complexity" evidence="1">
    <location>
        <begin position="206"/>
        <end position="226"/>
    </location>
</feature>
<keyword evidence="3" id="KW-1185">Reference proteome</keyword>
<reference evidence="2 3" key="1">
    <citation type="submission" date="2016-09" db="EMBL/GenBank/DDBJ databases">
        <title>Extensive genetic diversity and differential bi-allelic expression allows diatom success in the polar Southern Ocean.</title>
        <authorList>
            <consortium name="DOE Joint Genome Institute"/>
            <person name="Mock T."/>
            <person name="Otillar R.P."/>
            <person name="Strauss J."/>
            <person name="Dupont C."/>
            <person name="Frickenhaus S."/>
            <person name="Maumus F."/>
            <person name="Mcmullan M."/>
            <person name="Sanges R."/>
            <person name="Schmutz J."/>
            <person name="Toseland A."/>
            <person name="Valas R."/>
            <person name="Veluchamy A."/>
            <person name="Ward B.J."/>
            <person name="Allen A."/>
            <person name="Barry K."/>
            <person name="Falciatore A."/>
            <person name="Ferrante M."/>
            <person name="Fortunato A.E."/>
            <person name="Gloeckner G."/>
            <person name="Gruber A."/>
            <person name="Hipkin R."/>
            <person name="Janech M."/>
            <person name="Kroth P."/>
            <person name="Leese F."/>
            <person name="Lindquist E."/>
            <person name="Lyon B.R."/>
            <person name="Martin J."/>
            <person name="Mayer C."/>
            <person name="Parker M."/>
            <person name="Quesneville H."/>
            <person name="Raymond J."/>
            <person name="Uhlig C."/>
            <person name="Valentin K.U."/>
            <person name="Worden A.Z."/>
            <person name="Armbrust E.V."/>
            <person name="Bowler C."/>
            <person name="Green B."/>
            <person name="Moulton V."/>
            <person name="Van Oosterhout C."/>
            <person name="Grigoriev I."/>
        </authorList>
    </citation>
    <scope>NUCLEOTIDE SEQUENCE [LARGE SCALE GENOMIC DNA]</scope>
    <source>
        <strain evidence="2 3">CCMP1102</strain>
    </source>
</reference>
<evidence type="ECO:0000313" key="3">
    <source>
        <dbReference type="Proteomes" id="UP000095751"/>
    </source>
</evidence>
<feature type="region of interest" description="Disordered" evidence="1">
    <location>
        <begin position="205"/>
        <end position="230"/>
    </location>
</feature>
<gene>
    <name evidence="2" type="ORF">FRACYDRAFT_235489</name>
</gene>
<protein>
    <submittedName>
        <fullName evidence="2">Uncharacterized protein</fullName>
    </submittedName>
</protein>
<dbReference type="KEGG" id="fcy:FRACYDRAFT_235489"/>
<dbReference type="AlphaFoldDB" id="A0A1E7FMS4"/>